<feature type="transmembrane region" description="Helical" evidence="7">
    <location>
        <begin position="218"/>
        <end position="243"/>
    </location>
</feature>
<evidence type="ECO:0000313" key="9">
    <source>
        <dbReference type="EMBL" id="KAK4189830.1"/>
    </source>
</evidence>
<name>A0AAN6WYW7_9PEZI</name>
<evidence type="ECO:0000313" key="10">
    <source>
        <dbReference type="Proteomes" id="UP001302126"/>
    </source>
</evidence>
<evidence type="ECO:0000256" key="7">
    <source>
        <dbReference type="SAM" id="Phobius"/>
    </source>
</evidence>
<evidence type="ECO:0000256" key="6">
    <source>
        <dbReference type="SAM" id="MobiDB-lite"/>
    </source>
</evidence>
<keyword evidence="2 7" id="KW-0812">Transmembrane</keyword>
<feature type="transmembrane region" description="Helical" evidence="7">
    <location>
        <begin position="255"/>
        <end position="278"/>
    </location>
</feature>
<keyword evidence="3 7" id="KW-1133">Transmembrane helix</keyword>
<dbReference type="Proteomes" id="UP001302126">
    <property type="component" value="Unassembled WGS sequence"/>
</dbReference>
<feature type="transmembrane region" description="Helical" evidence="7">
    <location>
        <begin position="12"/>
        <end position="34"/>
    </location>
</feature>
<comment type="similarity">
    <text evidence="5">Belongs to the SAT4 family.</text>
</comment>
<gene>
    <name evidence="9" type="ORF">QBC35DRAFT_121861</name>
</gene>
<dbReference type="PANTHER" id="PTHR33048">
    <property type="entry name" value="PTH11-LIKE INTEGRAL MEMBRANE PROTEIN (AFU_ORTHOLOGUE AFUA_5G11245)"/>
    <property type="match status" value="1"/>
</dbReference>
<protein>
    <recommendedName>
        <fullName evidence="8">Rhodopsin domain-containing protein</fullName>
    </recommendedName>
</protein>
<dbReference type="InterPro" id="IPR052337">
    <property type="entry name" value="SAT4-like"/>
</dbReference>
<evidence type="ECO:0000256" key="2">
    <source>
        <dbReference type="ARBA" id="ARBA00022692"/>
    </source>
</evidence>
<comment type="subcellular location">
    <subcellularLocation>
        <location evidence="1">Membrane</location>
        <topology evidence="1">Multi-pass membrane protein</topology>
    </subcellularLocation>
</comment>
<proteinExistence type="inferred from homology"/>
<reference evidence="9" key="1">
    <citation type="journal article" date="2023" name="Mol. Phylogenet. Evol.">
        <title>Genome-scale phylogeny and comparative genomics of the fungal order Sordariales.</title>
        <authorList>
            <person name="Hensen N."/>
            <person name="Bonometti L."/>
            <person name="Westerberg I."/>
            <person name="Brannstrom I.O."/>
            <person name="Guillou S."/>
            <person name="Cros-Aarteil S."/>
            <person name="Calhoun S."/>
            <person name="Haridas S."/>
            <person name="Kuo A."/>
            <person name="Mondo S."/>
            <person name="Pangilinan J."/>
            <person name="Riley R."/>
            <person name="LaButti K."/>
            <person name="Andreopoulos B."/>
            <person name="Lipzen A."/>
            <person name="Chen C."/>
            <person name="Yan M."/>
            <person name="Daum C."/>
            <person name="Ng V."/>
            <person name="Clum A."/>
            <person name="Steindorff A."/>
            <person name="Ohm R.A."/>
            <person name="Martin F."/>
            <person name="Silar P."/>
            <person name="Natvig D.O."/>
            <person name="Lalanne C."/>
            <person name="Gautier V."/>
            <person name="Ament-Velasquez S.L."/>
            <person name="Kruys A."/>
            <person name="Hutchinson M.I."/>
            <person name="Powell A.J."/>
            <person name="Barry K."/>
            <person name="Miller A.N."/>
            <person name="Grigoriev I.V."/>
            <person name="Debuchy R."/>
            <person name="Gladieux P."/>
            <person name="Hiltunen Thoren M."/>
            <person name="Johannesson H."/>
        </authorList>
    </citation>
    <scope>NUCLEOTIDE SEQUENCE</scope>
    <source>
        <strain evidence="9">PSN309</strain>
    </source>
</reference>
<feature type="transmembrane region" description="Helical" evidence="7">
    <location>
        <begin position="46"/>
        <end position="66"/>
    </location>
</feature>
<feature type="transmembrane region" description="Helical" evidence="7">
    <location>
        <begin position="102"/>
        <end position="120"/>
    </location>
</feature>
<dbReference type="PANTHER" id="PTHR33048:SF55">
    <property type="entry name" value="INTEGRAL MEMBRANE PROTEIN"/>
    <property type="match status" value="1"/>
</dbReference>
<organism evidence="9 10">
    <name type="scientific">Podospora australis</name>
    <dbReference type="NCBI Taxonomy" id="1536484"/>
    <lineage>
        <taxon>Eukaryota</taxon>
        <taxon>Fungi</taxon>
        <taxon>Dikarya</taxon>
        <taxon>Ascomycota</taxon>
        <taxon>Pezizomycotina</taxon>
        <taxon>Sordariomycetes</taxon>
        <taxon>Sordariomycetidae</taxon>
        <taxon>Sordariales</taxon>
        <taxon>Podosporaceae</taxon>
        <taxon>Podospora</taxon>
    </lineage>
</organism>
<feature type="domain" description="Rhodopsin" evidence="8">
    <location>
        <begin position="30"/>
        <end position="281"/>
    </location>
</feature>
<dbReference type="Pfam" id="PF20684">
    <property type="entry name" value="Fung_rhodopsin"/>
    <property type="match status" value="1"/>
</dbReference>
<dbReference type="GO" id="GO:0016020">
    <property type="term" value="C:membrane"/>
    <property type="evidence" value="ECO:0007669"/>
    <property type="project" value="UniProtKB-SubCell"/>
</dbReference>
<accession>A0AAN6WYW7</accession>
<sequence>MDPDPTSPLQQFGLAVVFFFGALAFIVLLLRIYSKVRSKNLGLDDVLAGISMNLSIALTVASYFYIKTNYVGIPTALIPPPDSPLRKYSLETGMKWTFTSQLLYNPTLALIKSSVLIFLLQLGGQKPGVRLAIHCLNTFNLAMLVTVFCVILFQCTPISYFWTCVSVPAPGEKGKCINQPVFYLIQAAVNILTDALTLALPFWIFLGLKMPRKLKVATLWVFVLGIIVPIVGLARFIFLYLLFYSSHGTGTPNYTMSFVLSAVETNLAIVCACAPTLWGLARAWFPRTFVGTPSMMPTGATATRTTIGGNRESMQQRYSQRWSNRQYQRGSRRYSWHNNGTGAGSGVEEMKLTPQRKDGSSRGMTMSEVEGLGPLSPSEEEILSYNGMGIVRRVDVVVKRDHQDGVDSAVIKKDDNGEVGGR</sequence>
<evidence type="ECO:0000256" key="4">
    <source>
        <dbReference type="ARBA" id="ARBA00023136"/>
    </source>
</evidence>
<comment type="caution">
    <text evidence="9">The sequence shown here is derived from an EMBL/GenBank/DDBJ whole genome shotgun (WGS) entry which is preliminary data.</text>
</comment>
<dbReference type="InterPro" id="IPR049326">
    <property type="entry name" value="Rhodopsin_dom_fungi"/>
</dbReference>
<dbReference type="AlphaFoldDB" id="A0AAN6WYW7"/>
<feature type="transmembrane region" description="Helical" evidence="7">
    <location>
        <begin position="141"/>
        <end position="162"/>
    </location>
</feature>
<evidence type="ECO:0000256" key="1">
    <source>
        <dbReference type="ARBA" id="ARBA00004141"/>
    </source>
</evidence>
<evidence type="ECO:0000256" key="3">
    <source>
        <dbReference type="ARBA" id="ARBA00022989"/>
    </source>
</evidence>
<keyword evidence="4 7" id="KW-0472">Membrane</keyword>
<reference evidence="9" key="2">
    <citation type="submission" date="2023-05" db="EMBL/GenBank/DDBJ databases">
        <authorList>
            <consortium name="Lawrence Berkeley National Laboratory"/>
            <person name="Steindorff A."/>
            <person name="Hensen N."/>
            <person name="Bonometti L."/>
            <person name="Westerberg I."/>
            <person name="Brannstrom I.O."/>
            <person name="Guillou S."/>
            <person name="Cros-Aarteil S."/>
            <person name="Calhoun S."/>
            <person name="Haridas S."/>
            <person name="Kuo A."/>
            <person name="Mondo S."/>
            <person name="Pangilinan J."/>
            <person name="Riley R."/>
            <person name="Labutti K."/>
            <person name="Andreopoulos B."/>
            <person name="Lipzen A."/>
            <person name="Chen C."/>
            <person name="Yanf M."/>
            <person name="Daum C."/>
            <person name="Ng V."/>
            <person name="Clum A."/>
            <person name="Ohm R."/>
            <person name="Martin F."/>
            <person name="Silar P."/>
            <person name="Natvig D."/>
            <person name="Lalanne C."/>
            <person name="Gautier V."/>
            <person name="Ament-Velasquez S.L."/>
            <person name="Kruys A."/>
            <person name="Hutchinson M.I."/>
            <person name="Powell A.J."/>
            <person name="Barry K."/>
            <person name="Miller A.N."/>
            <person name="Grigoriev I.V."/>
            <person name="Debuchy R."/>
            <person name="Gladieux P."/>
            <person name="Thoren M.H."/>
            <person name="Johannesson H."/>
        </authorList>
    </citation>
    <scope>NUCLEOTIDE SEQUENCE</scope>
    <source>
        <strain evidence="9">PSN309</strain>
    </source>
</reference>
<dbReference type="EMBL" id="MU864371">
    <property type="protein sequence ID" value="KAK4189830.1"/>
    <property type="molecule type" value="Genomic_DNA"/>
</dbReference>
<feature type="region of interest" description="Disordered" evidence="6">
    <location>
        <begin position="353"/>
        <end position="375"/>
    </location>
</feature>
<feature type="transmembrane region" description="Helical" evidence="7">
    <location>
        <begin position="182"/>
        <end position="206"/>
    </location>
</feature>
<evidence type="ECO:0000256" key="5">
    <source>
        <dbReference type="ARBA" id="ARBA00038359"/>
    </source>
</evidence>
<keyword evidence="10" id="KW-1185">Reference proteome</keyword>
<evidence type="ECO:0000259" key="8">
    <source>
        <dbReference type="Pfam" id="PF20684"/>
    </source>
</evidence>